<organism evidence="1 2">
    <name type="scientific">Paramecium primaurelia</name>
    <dbReference type="NCBI Taxonomy" id="5886"/>
    <lineage>
        <taxon>Eukaryota</taxon>
        <taxon>Sar</taxon>
        <taxon>Alveolata</taxon>
        <taxon>Ciliophora</taxon>
        <taxon>Intramacronucleata</taxon>
        <taxon>Oligohymenophorea</taxon>
        <taxon>Peniculida</taxon>
        <taxon>Parameciidae</taxon>
        <taxon>Paramecium</taxon>
    </lineage>
</organism>
<gene>
    <name evidence="1" type="ORF">PPRIM_AZ9-3.1.T0990187</name>
</gene>
<reference evidence="1" key="1">
    <citation type="submission" date="2021-01" db="EMBL/GenBank/DDBJ databases">
        <authorList>
            <consortium name="Genoscope - CEA"/>
            <person name="William W."/>
        </authorList>
    </citation>
    <scope>NUCLEOTIDE SEQUENCE</scope>
</reference>
<evidence type="ECO:0000313" key="1">
    <source>
        <dbReference type="EMBL" id="CAD8095858.1"/>
    </source>
</evidence>
<evidence type="ECO:0000313" key="2">
    <source>
        <dbReference type="Proteomes" id="UP000688137"/>
    </source>
</evidence>
<keyword evidence="2" id="KW-1185">Reference proteome</keyword>
<accession>A0A8S1NT86</accession>
<dbReference type="AlphaFoldDB" id="A0A8S1NT86"/>
<dbReference type="OMA" id="FIYPTIH"/>
<comment type="caution">
    <text evidence="1">The sequence shown here is derived from an EMBL/GenBank/DDBJ whole genome shotgun (WGS) entry which is preliminary data.</text>
</comment>
<dbReference type="Proteomes" id="UP000688137">
    <property type="component" value="Unassembled WGS sequence"/>
</dbReference>
<name>A0A8S1NT86_PARPR</name>
<dbReference type="EMBL" id="CAJJDM010000102">
    <property type="protein sequence ID" value="CAD8095858.1"/>
    <property type="molecule type" value="Genomic_DNA"/>
</dbReference>
<proteinExistence type="predicted"/>
<protein>
    <submittedName>
        <fullName evidence="1">Uncharacterized protein</fullName>
    </submittedName>
</protein>
<sequence>MDQQLEKWKLNNQYFIRDKYFNLYKKCGNQALRQQDQLHFKRQRIFRNTSFKDREKLPLMEQSSKKCDQSLPEFVYPTIQQVNTIDEYNKILQERIKSNERKERNQWKLPPLEREYKEKYQLKRTISQVDLKIKLQQII</sequence>